<evidence type="ECO:0000313" key="4">
    <source>
        <dbReference type="Proteomes" id="UP000799429"/>
    </source>
</evidence>
<dbReference type="AlphaFoldDB" id="A0A9P4VP24"/>
<feature type="repeat" description="TPR" evidence="1">
    <location>
        <begin position="31"/>
        <end position="64"/>
    </location>
</feature>
<dbReference type="SMART" id="SM00028">
    <property type="entry name" value="TPR"/>
    <property type="match status" value="2"/>
</dbReference>
<dbReference type="OrthoDB" id="5379420at2759"/>
<feature type="compositionally biased region" description="Low complexity" evidence="2">
    <location>
        <begin position="62"/>
        <end position="80"/>
    </location>
</feature>
<name>A0A9P4VP24_9PEZI</name>
<dbReference type="EMBL" id="MU006102">
    <property type="protein sequence ID" value="KAF2836850.1"/>
    <property type="molecule type" value="Genomic_DNA"/>
</dbReference>
<gene>
    <name evidence="3" type="ORF">M501DRAFT_235443</name>
</gene>
<dbReference type="SUPFAM" id="SSF81901">
    <property type="entry name" value="HCP-like"/>
    <property type="match status" value="1"/>
</dbReference>
<accession>A0A9P4VP24</accession>
<dbReference type="Pfam" id="PF13181">
    <property type="entry name" value="TPR_8"/>
    <property type="match status" value="1"/>
</dbReference>
<evidence type="ECO:0000256" key="2">
    <source>
        <dbReference type="SAM" id="MobiDB-lite"/>
    </source>
</evidence>
<dbReference type="PROSITE" id="PS50005">
    <property type="entry name" value="TPR"/>
    <property type="match status" value="1"/>
</dbReference>
<proteinExistence type="predicted"/>
<evidence type="ECO:0008006" key="5">
    <source>
        <dbReference type="Google" id="ProtNLM"/>
    </source>
</evidence>
<dbReference type="Proteomes" id="UP000799429">
    <property type="component" value="Unassembled WGS sequence"/>
</dbReference>
<dbReference type="InterPro" id="IPR019734">
    <property type="entry name" value="TPR_rpt"/>
</dbReference>
<dbReference type="Gene3D" id="1.25.40.10">
    <property type="entry name" value="Tetratricopeptide repeat domain"/>
    <property type="match status" value="1"/>
</dbReference>
<sequence length="302" mass="34260">MRAALVASDFESPHAKSAFPRLLSLTQENNIDAVSLLGQIYMKQNKPAEAQELLSKAMTLKSSPISSPTTIPSPDPTLSTGPNPSTTLGLLHLQQKDIESALETFKTAAHTHDDPNAFYHLSTLEPRYSTRWIDYTLRAASSGHRTAAYNLGIFYALPLHEVLQRLDSSGRNELARFEKWWDGLLGQRESRRKKWALEWWYTAAMDGHAPAFLVYLKALWEGEGREECVTALAGLSVLVRDEGGGFAAQWPDVVEEARRYLRAWEREWEEWLEEDGGRKAREKLEALRGRSELGFRAWLYNI</sequence>
<comment type="caution">
    <text evidence="3">The sequence shown here is derived from an EMBL/GenBank/DDBJ whole genome shotgun (WGS) entry which is preliminary data.</text>
</comment>
<protein>
    <recommendedName>
        <fullName evidence="5">TPR-like protein</fullName>
    </recommendedName>
</protein>
<dbReference type="InterPro" id="IPR011990">
    <property type="entry name" value="TPR-like_helical_dom_sf"/>
</dbReference>
<evidence type="ECO:0000313" key="3">
    <source>
        <dbReference type="EMBL" id="KAF2836850.1"/>
    </source>
</evidence>
<dbReference type="SUPFAM" id="SSF48452">
    <property type="entry name" value="TPR-like"/>
    <property type="match status" value="1"/>
</dbReference>
<evidence type="ECO:0000256" key="1">
    <source>
        <dbReference type="PROSITE-ProRule" id="PRU00339"/>
    </source>
</evidence>
<reference evidence="3" key="1">
    <citation type="journal article" date="2020" name="Stud. Mycol.">
        <title>101 Dothideomycetes genomes: a test case for predicting lifestyles and emergence of pathogens.</title>
        <authorList>
            <person name="Haridas S."/>
            <person name="Albert R."/>
            <person name="Binder M."/>
            <person name="Bloem J."/>
            <person name="Labutti K."/>
            <person name="Salamov A."/>
            <person name="Andreopoulos B."/>
            <person name="Baker S."/>
            <person name="Barry K."/>
            <person name="Bills G."/>
            <person name="Bluhm B."/>
            <person name="Cannon C."/>
            <person name="Castanera R."/>
            <person name="Culley D."/>
            <person name="Daum C."/>
            <person name="Ezra D."/>
            <person name="Gonzalez J."/>
            <person name="Henrissat B."/>
            <person name="Kuo A."/>
            <person name="Liang C."/>
            <person name="Lipzen A."/>
            <person name="Lutzoni F."/>
            <person name="Magnuson J."/>
            <person name="Mondo S."/>
            <person name="Nolan M."/>
            <person name="Ohm R."/>
            <person name="Pangilinan J."/>
            <person name="Park H.-J."/>
            <person name="Ramirez L."/>
            <person name="Alfaro M."/>
            <person name="Sun H."/>
            <person name="Tritt A."/>
            <person name="Yoshinaga Y."/>
            <person name="Zwiers L.-H."/>
            <person name="Turgeon B."/>
            <person name="Goodwin S."/>
            <person name="Spatafora J."/>
            <person name="Crous P."/>
            <person name="Grigoriev I."/>
        </authorList>
    </citation>
    <scope>NUCLEOTIDE SEQUENCE</scope>
    <source>
        <strain evidence="3">CBS 101060</strain>
    </source>
</reference>
<keyword evidence="4" id="KW-1185">Reference proteome</keyword>
<feature type="region of interest" description="Disordered" evidence="2">
    <location>
        <begin position="62"/>
        <end position="84"/>
    </location>
</feature>
<organism evidence="3 4">
    <name type="scientific">Patellaria atrata CBS 101060</name>
    <dbReference type="NCBI Taxonomy" id="1346257"/>
    <lineage>
        <taxon>Eukaryota</taxon>
        <taxon>Fungi</taxon>
        <taxon>Dikarya</taxon>
        <taxon>Ascomycota</taxon>
        <taxon>Pezizomycotina</taxon>
        <taxon>Dothideomycetes</taxon>
        <taxon>Dothideomycetes incertae sedis</taxon>
        <taxon>Patellariales</taxon>
        <taxon>Patellariaceae</taxon>
        <taxon>Patellaria</taxon>
    </lineage>
</organism>
<keyword evidence="1" id="KW-0802">TPR repeat</keyword>